<proteinExistence type="predicted"/>
<feature type="domain" description="Transcription factor zinc-finger" evidence="1">
    <location>
        <begin position="2"/>
        <end position="39"/>
    </location>
</feature>
<reference evidence="3" key="1">
    <citation type="submission" date="2017-09" db="EMBL/GenBank/DDBJ databases">
        <title>Depth-based differentiation of microbial function through sediment-hosted aquifers and enrichment of novel symbionts in the deep terrestrial subsurface.</title>
        <authorList>
            <person name="Probst A.J."/>
            <person name="Ladd B."/>
            <person name="Jarett J.K."/>
            <person name="Geller-Mcgrath D.E."/>
            <person name="Sieber C.M.K."/>
            <person name="Emerson J.B."/>
            <person name="Anantharaman K."/>
            <person name="Thomas B.C."/>
            <person name="Malmstrom R."/>
            <person name="Stieglmeier M."/>
            <person name="Klingl A."/>
            <person name="Woyke T."/>
            <person name="Ryan C.M."/>
            <person name="Banfield J.F."/>
        </authorList>
    </citation>
    <scope>NUCLEOTIDE SEQUENCE [LARGE SCALE GENOMIC DNA]</scope>
</reference>
<protein>
    <recommendedName>
        <fullName evidence="1">Transcription factor zinc-finger domain-containing protein</fullName>
    </recommendedName>
</protein>
<dbReference type="InterPro" id="IPR027392">
    <property type="entry name" value="TF_Znf"/>
</dbReference>
<dbReference type="Pfam" id="PF13453">
    <property type="entry name" value="Zn_ribbon_TFIIB"/>
    <property type="match status" value="2"/>
</dbReference>
<evidence type="ECO:0000313" key="3">
    <source>
        <dbReference type="Proteomes" id="UP000228909"/>
    </source>
</evidence>
<accession>A0A2H0TIZ6</accession>
<evidence type="ECO:0000259" key="1">
    <source>
        <dbReference type="Pfam" id="PF13453"/>
    </source>
</evidence>
<organism evidence="2 3">
    <name type="scientific">Candidatus Nealsonbacteria bacterium CG10_big_fil_rev_8_21_14_0_10_37_25</name>
    <dbReference type="NCBI Taxonomy" id="1974711"/>
    <lineage>
        <taxon>Bacteria</taxon>
        <taxon>Candidatus Nealsoniibacteriota</taxon>
    </lineage>
</organism>
<dbReference type="EMBL" id="PFCK01000065">
    <property type="protein sequence ID" value="PIR71511.1"/>
    <property type="molecule type" value="Genomic_DNA"/>
</dbReference>
<comment type="caution">
    <text evidence="2">The sequence shown here is derived from an EMBL/GenBank/DDBJ whole genome shotgun (WGS) entry which is preliminary data.</text>
</comment>
<evidence type="ECO:0000313" key="2">
    <source>
        <dbReference type="EMBL" id="PIR71511.1"/>
    </source>
</evidence>
<feature type="domain" description="Transcription factor zinc-finger" evidence="1">
    <location>
        <begin position="84"/>
        <end position="124"/>
    </location>
</feature>
<name>A0A2H0TIZ6_9BACT</name>
<dbReference type="Proteomes" id="UP000228909">
    <property type="component" value="Unassembled WGS sequence"/>
</dbReference>
<sequence length="192" mass="22267">MNCPKCKTKKLSEKVRIGDVVTDRCPSCAGLWFERDELRLAKDKKVKEARWLDIELKDKSLSWIEFDLWKDESKFKAEKDVKLCPHCETSLYEINYGDSGVEIDVCGVCQGIWLDRGEFKKIIKYLENKADYEVLNNYVKILISETKEIFIGPESIQSEIADLLMLIKLLKYKLVAQYPVLAKIILNLPLTK</sequence>
<gene>
    <name evidence="2" type="ORF">COU43_02295</name>
</gene>
<dbReference type="AlphaFoldDB" id="A0A2H0TIZ6"/>